<name>A0ABP3BB84_9FLAO</name>
<dbReference type="Pfam" id="PF11396">
    <property type="entry name" value="PepSY_like"/>
    <property type="match status" value="2"/>
</dbReference>
<dbReference type="RefSeq" id="WP_034643541.1">
    <property type="nucleotide sequence ID" value="NZ_ARZX01000002.1"/>
</dbReference>
<protein>
    <recommendedName>
        <fullName evidence="1">Putative beta-lactamase-inhibitor-like PepSY-like domain-containing protein</fullName>
    </recommendedName>
</protein>
<sequence>MKTLKVILGIFLVTILFAFTSRGDKAPQKVKDAFAKKFPTAKKVKWEKENTTEWEAEFKMNKVEYSANFLEDGTWKETEHEIDENDIPQNVKAALASSFPGYEMEEAEISETQNGTVYEFEIEKDETEIEVAIDANGKVVKQEVKN</sequence>
<reference evidence="2 3" key="1">
    <citation type="journal article" date="2014" name="Genome Announc.">
        <title>Draft Genome Sequence of the Carrageenan-Degrading Bacterium Cellulophaga sp. Strain KL-A, Isolated from Decaying Marine Algae.</title>
        <authorList>
            <person name="Shan D."/>
            <person name="Ying J."/>
            <person name="Li X."/>
            <person name="Gao Z."/>
            <person name="Wei G."/>
            <person name="Shao Z."/>
        </authorList>
    </citation>
    <scope>NUCLEOTIDE SEQUENCE [LARGE SCALE GENOMIC DNA]</scope>
    <source>
        <strain evidence="2 3">KL-A</strain>
    </source>
</reference>
<gene>
    <name evidence="2" type="ORF">KLA_02627</name>
</gene>
<evidence type="ECO:0000313" key="3">
    <source>
        <dbReference type="Proteomes" id="UP000019275"/>
    </source>
</evidence>
<evidence type="ECO:0000259" key="1">
    <source>
        <dbReference type="Pfam" id="PF11396"/>
    </source>
</evidence>
<comment type="caution">
    <text evidence="2">The sequence shown here is derived from an EMBL/GenBank/DDBJ whole genome shotgun (WGS) entry which is preliminary data.</text>
</comment>
<proteinExistence type="predicted"/>
<dbReference type="EMBL" id="ARZX01000002">
    <property type="protein sequence ID" value="EWH14687.1"/>
    <property type="molecule type" value="Genomic_DNA"/>
</dbReference>
<dbReference type="SUPFAM" id="SSF160574">
    <property type="entry name" value="BT0923-like"/>
    <property type="match status" value="1"/>
</dbReference>
<feature type="domain" description="Putative beta-lactamase-inhibitor-like PepSY-like" evidence="1">
    <location>
        <begin position="61"/>
        <end position="140"/>
    </location>
</feature>
<feature type="domain" description="Putative beta-lactamase-inhibitor-like PepSY-like" evidence="1">
    <location>
        <begin position="26"/>
        <end position="59"/>
    </location>
</feature>
<dbReference type="InterPro" id="IPR021533">
    <property type="entry name" value="PepSY-like"/>
</dbReference>
<accession>A0ABP3BB84</accession>
<dbReference type="Proteomes" id="UP000019275">
    <property type="component" value="Unassembled WGS sequence"/>
</dbReference>
<dbReference type="Gene3D" id="3.10.450.360">
    <property type="match status" value="1"/>
</dbReference>
<evidence type="ECO:0000313" key="2">
    <source>
        <dbReference type="EMBL" id="EWH14687.1"/>
    </source>
</evidence>
<keyword evidence="3" id="KW-1185">Reference proteome</keyword>
<organism evidence="2 3">
    <name type="scientific">Cellulophaga geojensis KL-A</name>
    <dbReference type="NCBI Taxonomy" id="1328323"/>
    <lineage>
        <taxon>Bacteria</taxon>
        <taxon>Pseudomonadati</taxon>
        <taxon>Bacteroidota</taxon>
        <taxon>Flavobacteriia</taxon>
        <taxon>Flavobacteriales</taxon>
        <taxon>Flavobacteriaceae</taxon>
        <taxon>Cellulophaga</taxon>
    </lineage>
</organism>